<dbReference type="Proteomes" id="UP001519332">
    <property type="component" value="Unassembled WGS sequence"/>
</dbReference>
<evidence type="ECO:0000313" key="1">
    <source>
        <dbReference type="EMBL" id="MBP2319671.1"/>
    </source>
</evidence>
<proteinExistence type="predicted"/>
<dbReference type="EMBL" id="JAGINW010000001">
    <property type="protein sequence ID" value="MBP2319671.1"/>
    <property type="molecule type" value="Genomic_DNA"/>
</dbReference>
<organism evidence="1 2">
    <name type="scientific">Kibdelosporangium banguiense</name>
    <dbReference type="NCBI Taxonomy" id="1365924"/>
    <lineage>
        <taxon>Bacteria</taxon>
        <taxon>Bacillati</taxon>
        <taxon>Actinomycetota</taxon>
        <taxon>Actinomycetes</taxon>
        <taxon>Pseudonocardiales</taxon>
        <taxon>Pseudonocardiaceae</taxon>
        <taxon>Kibdelosporangium</taxon>
    </lineage>
</organism>
<protein>
    <submittedName>
        <fullName evidence="1">Uncharacterized protein</fullName>
    </submittedName>
</protein>
<sequence length="74" mass="7673">MFAVYVAAVQVVDVIGMHDRVVSAARAMGVAVGLGLVVLDSGHRLIPSAVSSLLNGRMRIRASQLGSVTIKPMG</sequence>
<evidence type="ECO:0000313" key="2">
    <source>
        <dbReference type="Proteomes" id="UP001519332"/>
    </source>
</evidence>
<gene>
    <name evidence="1" type="ORF">JOF56_000056</name>
</gene>
<dbReference type="RefSeq" id="WP_209633191.1">
    <property type="nucleotide sequence ID" value="NZ_JAGINW010000001.1"/>
</dbReference>
<comment type="caution">
    <text evidence="1">The sequence shown here is derived from an EMBL/GenBank/DDBJ whole genome shotgun (WGS) entry which is preliminary data.</text>
</comment>
<accession>A0ABS4T5V6</accession>
<reference evidence="1 2" key="1">
    <citation type="submission" date="2021-03" db="EMBL/GenBank/DDBJ databases">
        <title>Sequencing the genomes of 1000 actinobacteria strains.</title>
        <authorList>
            <person name="Klenk H.-P."/>
        </authorList>
    </citation>
    <scope>NUCLEOTIDE SEQUENCE [LARGE SCALE GENOMIC DNA]</scope>
    <source>
        <strain evidence="1 2">DSM 46670</strain>
    </source>
</reference>
<name>A0ABS4T5V6_9PSEU</name>
<keyword evidence="2" id="KW-1185">Reference proteome</keyword>